<evidence type="ECO:0000256" key="2">
    <source>
        <dbReference type="ARBA" id="ARBA00012452"/>
    </source>
</evidence>
<dbReference type="CDD" id="cd03048">
    <property type="entry name" value="GST_N_Ure2p_like"/>
    <property type="match status" value="1"/>
</dbReference>
<dbReference type="Pfam" id="PF00043">
    <property type="entry name" value="GST_C"/>
    <property type="match status" value="1"/>
</dbReference>
<evidence type="ECO:0000313" key="7">
    <source>
        <dbReference type="EMBL" id="KAJ4317647.1"/>
    </source>
</evidence>
<dbReference type="InterPro" id="IPR004046">
    <property type="entry name" value="GST_C"/>
</dbReference>
<evidence type="ECO:0000313" key="8">
    <source>
        <dbReference type="Proteomes" id="UP001140502"/>
    </source>
</evidence>
<dbReference type="PANTHER" id="PTHR44051">
    <property type="entry name" value="GLUTATHIONE S-TRANSFERASE-RELATED"/>
    <property type="match status" value="1"/>
</dbReference>
<dbReference type="Gene3D" id="1.20.1050.10">
    <property type="match status" value="1"/>
</dbReference>
<dbReference type="SFLD" id="SFLDG00358">
    <property type="entry name" value="Main_(cytGST)"/>
    <property type="match status" value="1"/>
</dbReference>
<keyword evidence="3" id="KW-0808">Transferase</keyword>
<dbReference type="PROSITE" id="PS50404">
    <property type="entry name" value="GST_NTER"/>
    <property type="match status" value="1"/>
</dbReference>
<evidence type="ECO:0000256" key="1">
    <source>
        <dbReference type="ARBA" id="ARBA00007409"/>
    </source>
</evidence>
<dbReference type="Gene3D" id="3.40.30.10">
    <property type="entry name" value="Glutaredoxin"/>
    <property type="match status" value="1"/>
</dbReference>
<comment type="similarity">
    <text evidence="1">Belongs to the GST superfamily.</text>
</comment>
<protein>
    <recommendedName>
        <fullName evidence="2">glutathione transferase</fullName>
        <ecNumber evidence="2">2.5.1.18</ecNumber>
    </recommendedName>
</protein>
<evidence type="ECO:0000259" key="6">
    <source>
        <dbReference type="PROSITE" id="PS50405"/>
    </source>
</evidence>
<gene>
    <name evidence="7" type="ORF">N0V84_007246</name>
</gene>
<organism evidence="7 8">
    <name type="scientific">Fusarium piperis</name>
    <dbReference type="NCBI Taxonomy" id="1435070"/>
    <lineage>
        <taxon>Eukaryota</taxon>
        <taxon>Fungi</taxon>
        <taxon>Dikarya</taxon>
        <taxon>Ascomycota</taxon>
        <taxon>Pezizomycotina</taxon>
        <taxon>Sordariomycetes</taxon>
        <taxon>Hypocreomycetidae</taxon>
        <taxon>Hypocreales</taxon>
        <taxon>Nectriaceae</taxon>
        <taxon>Fusarium</taxon>
        <taxon>Fusarium solani species complex</taxon>
    </lineage>
</organism>
<dbReference type="Proteomes" id="UP001140502">
    <property type="component" value="Unassembled WGS sequence"/>
</dbReference>
<dbReference type="EMBL" id="JAPEUR010000156">
    <property type="protein sequence ID" value="KAJ4317647.1"/>
    <property type="molecule type" value="Genomic_DNA"/>
</dbReference>
<evidence type="ECO:0000256" key="3">
    <source>
        <dbReference type="ARBA" id="ARBA00022679"/>
    </source>
</evidence>
<comment type="catalytic activity">
    <reaction evidence="4">
        <text>RX + glutathione = an S-substituted glutathione + a halide anion + H(+)</text>
        <dbReference type="Rhea" id="RHEA:16437"/>
        <dbReference type="ChEBI" id="CHEBI:15378"/>
        <dbReference type="ChEBI" id="CHEBI:16042"/>
        <dbReference type="ChEBI" id="CHEBI:17792"/>
        <dbReference type="ChEBI" id="CHEBI:57925"/>
        <dbReference type="ChEBI" id="CHEBI:90779"/>
        <dbReference type="EC" id="2.5.1.18"/>
    </reaction>
</comment>
<reference evidence="7" key="1">
    <citation type="submission" date="2022-10" db="EMBL/GenBank/DDBJ databases">
        <title>Tapping the CABI collections for fungal endophytes: first genome assemblies for Collariella, Neodidymelliopsis, Ascochyta clinopodiicola, Didymella pomorum, Didymosphaeria variabile, Neocosmospora piperis and Neocucurbitaria cava.</title>
        <authorList>
            <person name="Hill R."/>
        </authorList>
    </citation>
    <scope>NUCLEOTIDE SEQUENCE</scope>
    <source>
        <strain evidence="7">IMI 366586</strain>
    </source>
</reference>
<dbReference type="EC" id="2.5.1.18" evidence="2"/>
<dbReference type="SFLD" id="SFLDS00019">
    <property type="entry name" value="Glutathione_Transferase_(cytos"/>
    <property type="match status" value="1"/>
</dbReference>
<dbReference type="SFLD" id="SFLDG01151">
    <property type="entry name" value="Main.2:_Nu-like"/>
    <property type="match status" value="1"/>
</dbReference>
<dbReference type="InterPro" id="IPR040079">
    <property type="entry name" value="Glutathione_S-Trfase"/>
</dbReference>
<dbReference type="GO" id="GO:0004364">
    <property type="term" value="F:glutathione transferase activity"/>
    <property type="evidence" value="ECO:0007669"/>
    <property type="project" value="UniProtKB-EC"/>
</dbReference>
<dbReference type="InterPro" id="IPR004045">
    <property type="entry name" value="Glutathione_S-Trfase_N"/>
</dbReference>
<dbReference type="InterPro" id="IPR036282">
    <property type="entry name" value="Glutathione-S-Trfase_C_sf"/>
</dbReference>
<sequence length="246" mass="28467">MKPITVWLTPAGPNSWKVITIMIELGVPYELKSFKHEDVKKPPFTDINPNGRVPGMYSIVDPNTELTLWESGAIIQYLIEVYDTEKKLTYETLRERHLLNQYLHFQMSGQGPYFGQAGWFNQFHHEKIPSTIERYEGQVLRVIEVLDGVLKDKNWLVGDKCTFADLAFLPWNDRIDMLVLSKSIDEIRGQYPHFSAWQARMVARDSWKKAMETRGQIMDEQGLMPNGMPKGITSMTQYEEHMANPA</sequence>
<feature type="domain" description="GST N-terminal" evidence="5">
    <location>
        <begin position="2"/>
        <end position="86"/>
    </location>
</feature>
<dbReference type="InterPro" id="IPR036249">
    <property type="entry name" value="Thioredoxin-like_sf"/>
</dbReference>
<dbReference type="AlphaFoldDB" id="A0A9W8WAG5"/>
<evidence type="ECO:0000256" key="4">
    <source>
        <dbReference type="ARBA" id="ARBA00047960"/>
    </source>
</evidence>
<dbReference type="SUPFAM" id="SSF52833">
    <property type="entry name" value="Thioredoxin-like"/>
    <property type="match status" value="1"/>
</dbReference>
<feature type="domain" description="GST C-terminal" evidence="6">
    <location>
        <begin position="92"/>
        <end position="221"/>
    </location>
</feature>
<dbReference type="InterPro" id="IPR010987">
    <property type="entry name" value="Glutathione-S-Trfase_C-like"/>
</dbReference>
<dbReference type="PROSITE" id="PS50405">
    <property type="entry name" value="GST_CTER"/>
    <property type="match status" value="1"/>
</dbReference>
<name>A0A9W8WAG5_9HYPO</name>
<keyword evidence="8" id="KW-1185">Reference proteome</keyword>
<dbReference type="Pfam" id="PF13417">
    <property type="entry name" value="GST_N_3"/>
    <property type="match status" value="1"/>
</dbReference>
<dbReference type="PANTHER" id="PTHR44051:SF20">
    <property type="entry name" value="GLUTATHIONE TRANSFERASE 1 (EUROFUNG)"/>
    <property type="match status" value="1"/>
</dbReference>
<proteinExistence type="inferred from homology"/>
<accession>A0A9W8WAG5</accession>
<dbReference type="SUPFAM" id="SSF47616">
    <property type="entry name" value="GST C-terminal domain-like"/>
    <property type="match status" value="1"/>
</dbReference>
<evidence type="ECO:0000259" key="5">
    <source>
        <dbReference type="PROSITE" id="PS50404"/>
    </source>
</evidence>
<dbReference type="CDD" id="cd10293">
    <property type="entry name" value="GST_C_Ure2p"/>
    <property type="match status" value="1"/>
</dbReference>
<comment type="caution">
    <text evidence="7">The sequence shown here is derived from an EMBL/GenBank/DDBJ whole genome shotgun (WGS) entry which is preliminary data.</text>
</comment>
<dbReference type="OrthoDB" id="422574at2759"/>